<feature type="non-terminal residue" evidence="2">
    <location>
        <position position="66"/>
    </location>
</feature>
<dbReference type="EMBL" id="JABZFZ010000596">
    <property type="protein sequence ID" value="MBF0940956.1"/>
    <property type="molecule type" value="Genomic_DNA"/>
</dbReference>
<dbReference type="AlphaFoldDB" id="A0A929QZ06"/>
<protein>
    <submittedName>
        <fullName evidence="2">Peptidase S41</fullName>
    </submittedName>
</protein>
<gene>
    <name evidence="2" type="ORF">HXK03_08825</name>
</gene>
<reference evidence="2" key="1">
    <citation type="submission" date="2020-04" db="EMBL/GenBank/DDBJ databases">
        <title>Deep metagenomics examines the oral microbiome during advanced dental caries in children, revealing novel taxa and co-occurrences with host molecules.</title>
        <authorList>
            <person name="Baker J.L."/>
            <person name="Morton J.T."/>
            <person name="Dinis M."/>
            <person name="Alvarez R."/>
            <person name="Tran N.C."/>
            <person name="Knight R."/>
            <person name="Edlund A."/>
        </authorList>
    </citation>
    <scope>NUCLEOTIDE SEQUENCE</scope>
    <source>
        <strain evidence="2">JCVI_32_bin.64</strain>
    </source>
</reference>
<evidence type="ECO:0000313" key="2">
    <source>
        <dbReference type="EMBL" id="MBF0940956.1"/>
    </source>
</evidence>
<keyword evidence="1" id="KW-0812">Transmembrane</keyword>
<sequence>MTDEKPPDEELPKKRRRSARAIGAGVIVAVLVIAGAIGWALHVYGPSFGIWFPPPSARDYGRTALG</sequence>
<comment type="caution">
    <text evidence="2">The sequence shown here is derived from an EMBL/GenBank/DDBJ whole genome shotgun (WGS) entry which is preliminary data.</text>
</comment>
<name>A0A929QZ06_9ACTO</name>
<evidence type="ECO:0000313" key="3">
    <source>
        <dbReference type="Proteomes" id="UP000718630"/>
    </source>
</evidence>
<accession>A0A929QZ06</accession>
<keyword evidence="1" id="KW-1133">Transmembrane helix</keyword>
<feature type="transmembrane region" description="Helical" evidence="1">
    <location>
        <begin position="21"/>
        <end position="44"/>
    </location>
</feature>
<dbReference type="Proteomes" id="UP000718630">
    <property type="component" value="Unassembled WGS sequence"/>
</dbReference>
<keyword evidence="1" id="KW-0472">Membrane</keyword>
<organism evidence="2 3">
    <name type="scientific">Schaalia georgiae</name>
    <dbReference type="NCBI Taxonomy" id="52768"/>
    <lineage>
        <taxon>Bacteria</taxon>
        <taxon>Bacillati</taxon>
        <taxon>Actinomycetota</taxon>
        <taxon>Actinomycetes</taxon>
        <taxon>Actinomycetales</taxon>
        <taxon>Actinomycetaceae</taxon>
        <taxon>Schaalia</taxon>
    </lineage>
</organism>
<proteinExistence type="predicted"/>
<evidence type="ECO:0000256" key="1">
    <source>
        <dbReference type="SAM" id="Phobius"/>
    </source>
</evidence>